<dbReference type="STRING" id="151549.A0A4C1XTF6"/>
<feature type="region of interest" description="Disordered" evidence="11">
    <location>
        <begin position="843"/>
        <end position="920"/>
    </location>
</feature>
<dbReference type="Gene3D" id="3.30.160.60">
    <property type="entry name" value="Classic Zinc Finger"/>
    <property type="match status" value="11"/>
</dbReference>
<organism evidence="13 14">
    <name type="scientific">Eumeta variegata</name>
    <name type="common">Bagworm moth</name>
    <name type="synonym">Eumeta japonica</name>
    <dbReference type="NCBI Taxonomy" id="151549"/>
    <lineage>
        <taxon>Eukaryota</taxon>
        <taxon>Metazoa</taxon>
        <taxon>Ecdysozoa</taxon>
        <taxon>Arthropoda</taxon>
        <taxon>Hexapoda</taxon>
        <taxon>Insecta</taxon>
        <taxon>Pterygota</taxon>
        <taxon>Neoptera</taxon>
        <taxon>Endopterygota</taxon>
        <taxon>Lepidoptera</taxon>
        <taxon>Glossata</taxon>
        <taxon>Ditrysia</taxon>
        <taxon>Tineoidea</taxon>
        <taxon>Psychidae</taxon>
        <taxon>Oiketicinae</taxon>
        <taxon>Eumeta</taxon>
    </lineage>
</organism>
<feature type="domain" description="C2H2-type" evidence="12">
    <location>
        <begin position="205"/>
        <end position="232"/>
    </location>
</feature>
<dbReference type="Pfam" id="PF00096">
    <property type="entry name" value="zf-C2H2"/>
    <property type="match status" value="5"/>
</dbReference>
<dbReference type="PANTHER" id="PTHR24390">
    <property type="entry name" value="ZINC FINGER PROTEIN"/>
    <property type="match status" value="1"/>
</dbReference>
<gene>
    <name evidence="13" type="primary">ZNF782</name>
    <name evidence="13" type="ORF">EVAR_77951_1</name>
</gene>
<dbReference type="GO" id="GO:0005634">
    <property type="term" value="C:nucleus"/>
    <property type="evidence" value="ECO:0007669"/>
    <property type="project" value="UniProtKB-SubCell"/>
</dbReference>
<protein>
    <submittedName>
        <fullName evidence="13">Zinc finger protein 782</fullName>
    </submittedName>
</protein>
<comment type="caution">
    <text evidence="13">The sequence shown here is derived from an EMBL/GenBank/DDBJ whole genome shotgun (WGS) entry which is preliminary data.</text>
</comment>
<dbReference type="SUPFAM" id="SSF57667">
    <property type="entry name" value="beta-beta-alpha zinc fingers"/>
    <property type="match status" value="6"/>
</dbReference>
<dbReference type="GO" id="GO:0008270">
    <property type="term" value="F:zinc ion binding"/>
    <property type="evidence" value="ECO:0007669"/>
    <property type="project" value="UniProtKB-KW"/>
</dbReference>
<proteinExistence type="inferred from homology"/>
<dbReference type="OrthoDB" id="1095242at2759"/>
<feature type="domain" description="C2H2-type" evidence="12">
    <location>
        <begin position="177"/>
        <end position="204"/>
    </location>
</feature>
<feature type="domain" description="C2H2-type" evidence="12">
    <location>
        <begin position="261"/>
        <end position="288"/>
    </location>
</feature>
<evidence type="ECO:0000256" key="5">
    <source>
        <dbReference type="ARBA" id="ARBA00022771"/>
    </source>
</evidence>
<evidence type="ECO:0000256" key="10">
    <source>
        <dbReference type="PROSITE-ProRule" id="PRU00042"/>
    </source>
</evidence>
<evidence type="ECO:0000256" key="11">
    <source>
        <dbReference type="SAM" id="MobiDB-lite"/>
    </source>
</evidence>
<comment type="similarity">
    <text evidence="2">Belongs to the krueppel C2H2-type zinc-finger protein family.</text>
</comment>
<keyword evidence="8" id="KW-0804">Transcription</keyword>
<feature type="compositionally biased region" description="Basic and acidic residues" evidence="11">
    <location>
        <begin position="809"/>
        <end position="821"/>
    </location>
</feature>
<feature type="domain" description="C2H2-type" evidence="12">
    <location>
        <begin position="429"/>
        <end position="456"/>
    </location>
</feature>
<accession>A0A4C1XTF6</accession>
<feature type="domain" description="C2H2-type" evidence="12">
    <location>
        <begin position="345"/>
        <end position="372"/>
    </location>
</feature>
<dbReference type="Pfam" id="PF13909">
    <property type="entry name" value="zf-H2C2_5"/>
    <property type="match status" value="2"/>
</dbReference>
<dbReference type="InterPro" id="IPR036236">
    <property type="entry name" value="Znf_C2H2_sf"/>
</dbReference>
<keyword evidence="5 10" id="KW-0863">Zinc-finger</keyword>
<evidence type="ECO:0000256" key="6">
    <source>
        <dbReference type="ARBA" id="ARBA00022833"/>
    </source>
</evidence>
<feature type="domain" description="C2H2-type" evidence="12">
    <location>
        <begin position="401"/>
        <end position="428"/>
    </location>
</feature>
<dbReference type="FunFam" id="3.30.160.60:FF:000604">
    <property type="entry name" value="Histone H4 transcription factor-like Protein"/>
    <property type="match status" value="1"/>
</dbReference>
<dbReference type="PROSITE" id="PS50157">
    <property type="entry name" value="ZINC_FINGER_C2H2_2"/>
    <property type="match status" value="10"/>
</dbReference>
<keyword evidence="4" id="KW-0677">Repeat</keyword>
<evidence type="ECO:0000256" key="8">
    <source>
        <dbReference type="ARBA" id="ARBA00023163"/>
    </source>
</evidence>
<feature type="domain" description="C2H2-type" evidence="12">
    <location>
        <begin position="373"/>
        <end position="400"/>
    </location>
</feature>
<sequence length="920" mass="104708">MLPEEDTKKKPLQACPGQSYRTWLEYVCEEAETNRKTSGEAIKRGSFETYWSGVVQSQRVLGQSERALRTNVEGYGKKSCGADVLLDVRRTSTAHGILQKQPPDCSKSPNGCEGDANEKNLYKYIQCECTTSDIKMKLHILTHTDKNPYEFKYCECSGSQLGTLKLRTYTHIADKPYKCVQCEYSSSRFGDMKRHMHTHTGEKPYKCEQCKYSASDLGSLKRHKRTHTGEKPYKCEQCEYSASQPCTLKLHMRTHMEDKPYKCEQCDYSASQLSNLKTHMLTHMGEKPYKCEQCEYNSIRFGDMKRHMGTHTGEKPYKCDQCEYSASQLANLKLHIRTHVEDKPYKCEQCKYSASQLSNLKTHMRTHTGEKPYKCDQCEYSASQLVNLKSHMRTHVDKNPYKCKQCEFSDSDLSSLKLHMRTHTGDKPYKCVQCKYSASQIGSLKLHMRTHTGDKPYKCEQCEYRASRLASNPGNINPRHLKELSTLSAGDKGPVRQRLLQAVNRLIDFLFSGRFNAIVCPSGVLVPNSARARRVAASNAHRSVQFLHQVISKLNAHISLRSQEREKMSLMVIKTEYDAEDSVTTQGLLAAVSQLREDPVADTSMLVKQCINDQAKGSGCPWHLHGMQAEYEFFTFKTDPALQRQQIRGGRDRRRHARQDNCCEESLRLVWRRRSAGRGGLNGARKILRKWLCDKSPIGCEGDANKMNVNVSKDHSNMHNVNMLHLEIRTHKTHSICTRDINHVNVTNVNTVHLNETLLSRASQDDGWLAPCRMHHSHCILWVVHPLHITTLQDTEQPSPQLTPARRSSKWDAAERHQSSDVHHTNWLVRTRRSLILPRGHEYRGDDESTISTMSPSAGARHIGSRARRGTRVGSILSTTSARSDRRGADTCASLQARGARCRQSGPLRQRRRSARSGSG</sequence>
<keyword evidence="14" id="KW-1185">Reference proteome</keyword>
<evidence type="ECO:0000256" key="3">
    <source>
        <dbReference type="ARBA" id="ARBA00022723"/>
    </source>
</evidence>
<keyword evidence="6" id="KW-0862">Zinc</keyword>
<keyword evidence="7" id="KW-0805">Transcription regulation</keyword>
<feature type="domain" description="C2H2-type" evidence="12">
    <location>
        <begin position="233"/>
        <end position="260"/>
    </location>
</feature>
<dbReference type="EMBL" id="BGZK01000954">
    <property type="protein sequence ID" value="GBP66333.1"/>
    <property type="molecule type" value="Genomic_DNA"/>
</dbReference>
<comment type="subcellular location">
    <subcellularLocation>
        <location evidence="1">Nucleus</location>
    </subcellularLocation>
</comment>
<feature type="region of interest" description="Disordered" evidence="11">
    <location>
        <begin position="795"/>
        <end position="821"/>
    </location>
</feature>
<evidence type="ECO:0000313" key="13">
    <source>
        <dbReference type="EMBL" id="GBP66333.1"/>
    </source>
</evidence>
<evidence type="ECO:0000259" key="12">
    <source>
        <dbReference type="PROSITE" id="PS50157"/>
    </source>
</evidence>
<keyword evidence="9" id="KW-0539">Nucleus</keyword>
<feature type="domain" description="C2H2-type" evidence="12">
    <location>
        <begin position="317"/>
        <end position="344"/>
    </location>
</feature>
<evidence type="ECO:0000256" key="9">
    <source>
        <dbReference type="ARBA" id="ARBA00023242"/>
    </source>
</evidence>
<dbReference type="AlphaFoldDB" id="A0A4C1XTF6"/>
<dbReference type="Proteomes" id="UP000299102">
    <property type="component" value="Unassembled WGS sequence"/>
</dbReference>
<dbReference type="SMART" id="SM00355">
    <property type="entry name" value="ZnF_C2H2"/>
    <property type="match status" value="11"/>
</dbReference>
<dbReference type="PANTHER" id="PTHR24390:SF248">
    <property type="entry name" value="ZINC FINGER PROTEIN 569-LIKE"/>
    <property type="match status" value="1"/>
</dbReference>
<evidence type="ECO:0000256" key="7">
    <source>
        <dbReference type="ARBA" id="ARBA00023015"/>
    </source>
</evidence>
<evidence type="ECO:0000313" key="14">
    <source>
        <dbReference type="Proteomes" id="UP000299102"/>
    </source>
</evidence>
<dbReference type="GO" id="GO:0000978">
    <property type="term" value="F:RNA polymerase II cis-regulatory region sequence-specific DNA binding"/>
    <property type="evidence" value="ECO:0007669"/>
    <property type="project" value="TreeGrafter"/>
</dbReference>
<dbReference type="FunFam" id="3.30.160.60:FF:001627">
    <property type="entry name" value="Zinc finger protein 655"/>
    <property type="match status" value="2"/>
</dbReference>
<evidence type="ECO:0000256" key="2">
    <source>
        <dbReference type="ARBA" id="ARBA00006991"/>
    </source>
</evidence>
<feature type="domain" description="C2H2-type" evidence="12">
    <location>
        <begin position="289"/>
        <end position="316"/>
    </location>
</feature>
<feature type="compositionally biased region" description="Basic residues" evidence="11">
    <location>
        <begin position="909"/>
        <end position="920"/>
    </location>
</feature>
<dbReference type="InterPro" id="IPR013087">
    <property type="entry name" value="Znf_C2H2_type"/>
</dbReference>
<dbReference type="GO" id="GO:0006357">
    <property type="term" value="P:regulation of transcription by RNA polymerase II"/>
    <property type="evidence" value="ECO:0007669"/>
    <property type="project" value="TreeGrafter"/>
</dbReference>
<evidence type="ECO:0000256" key="4">
    <source>
        <dbReference type="ARBA" id="ARBA00022737"/>
    </source>
</evidence>
<reference evidence="13 14" key="1">
    <citation type="journal article" date="2019" name="Commun. Biol.">
        <title>The bagworm genome reveals a unique fibroin gene that provides high tensile strength.</title>
        <authorList>
            <person name="Kono N."/>
            <person name="Nakamura H."/>
            <person name="Ohtoshi R."/>
            <person name="Tomita M."/>
            <person name="Numata K."/>
            <person name="Arakawa K."/>
        </authorList>
    </citation>
    <scope>NUCLEOTIDE SEQUENCE [LARGE SCALE GENOMIC DNA]</scope>
</reference>
<name>A0A4C1XTF6_EUMVA</name>
<dbReference type="FunFam" id="3.30.160.60:FF:000630">
    <property type="entry name" value="Zinc finger protein 180"/>
    <property type="match status" value="4"/>
</dbReference>
<dbReference type="FunFam" id="3.30.160.60:FF:001601">
    <property type="entry name" value="Uncharacterized protein, isoform A"/>
    <property type="match status" value="1"/>
</dbReference>
<keyword evidence="3" id="KW-0479">Metal-binding</keyword>
<dbReference type="GO" id="GO:0003700">
    <property type="term" value="F:DNA-binding transcription factor activity"/>
    <property type="evidence" value="ECO:0007669"/>
    <property type="project" value="TreeGrafter"/>
</dbReference>
<dbReference type="FunFam" id="3.30.160.60:FF:000395">
    <property type="entry name" value="zinc finger protein 513"/>
    <property type="match status" value="2"/>
</dbReference>
<evidence type="ECO:0000256" key="1">
    <source>
        <dbReference type="ARBA" id="ARBA00004123"/>
    </source>
</evidence>